<evidence type="ECO:0000313" key="2">
    <source>
        <dbReference type="EMBL" id="KHT64703.1"/>
    </source>
</evidence>
<dbReference type="CDD" id="cd04301">
    <property type="entry name" value="NAT_SF"/>
    <property type="match status" value="1"/>
</dbReference>
<name>A0A0B9G7T1_9GAMM</name>
<accession>A0A0B9G7T1</accession>
<dbReference type="InterPro" id="IPR016181">
    <property type="entry name" value="Acyl_CoA_acyltransferase"/>
</dbReference>
<dbReference type="InterPro" id="IPR000182">
    <property type="entry name" value="GNAT_dom"/>
</dbReference>
<protein>
    <recommendedName>
        <fullName evidence="1">N-acetyltransferase domain-containing protein</fullName>
    </recommendedName>
</protein>
<proteinExistence type="predicted"/>
<dbReference type="Proteomes" id="UP000031278">
    <property type="component" value="Unassembled WGS sequence"/>
</dbReference>
<dbReference type="SUPFAM" id="SSF55729">
    <property type="entry name" value="Acyl-CoA N-acyltransferases (Nat)"/>
    <property type="match status" value="1"/>
</dbReference>
<organism evidence="2 3">
    <name type="scientific">Photobacterium gaetbulicola</name>
    <dbReference type="NCBI Taxonomy" id="1295392"/>
    <lineage>
        <taxon>Bacteria</taxon>
        <taxon>Pseudomonadati</taxon>
        <taxon>Pseudomonadota</taxon>
        <taxon>Gammaproteobacteria</taxon>
        <taxon>Vibrionales</taxon>
        <taxon>Vibrionaceae</taxon>
        <taxon>Photobacterium</taxon>
    </lineage>
</organism>
<evidence type="ECO:0000259" key="1">
    <source>
        <dbReference type="PROSITE" id="PS51186"/>
    </source>
</evidence>
<dbReference type="Gene3D" id="3.40.630.30">
    <property type="match status" value="1"/>
</dbReference>
<dbReference type="GO" id="GO:0016747">
    <property type="term" value="F:acyltransferase activity, transferring groups other than amino-acyl groups"/>
    <property type="evidence" value="ECO:0007669"/>
    <property type="project" value="InterPro"/>
</dbReference>
<dbReference type="AlphaFoldDB" id="A0A0B9G7T1"/>
<sequence>MGRLVNSAEQLYTICPSGSYPWDEEQLSEIAETRLNLTICSVEGCVAAFGNIYNVVPGESAFIGNIIVGDNYKGQGIGKKLIQYLSELCEESYDAIPHISVFGFNTRALLLYTRLGFVPYAIEERTSPNGETVALIHMHLDS</sequence>
<comment type="caution">
    <text evidence="2">The sequence shown here is derived from an EMBL/GenBank/DDBJ whole genome shotgun (WGS) entry which is preliminary data.</text>
</comment>
<dbReference type="PROSITE" id="PS51186">
    <property type="entry name" value="GNAT"/>
    <property type="match status" value="1"/>
</dbReference>
<reference evidence="2 3" key="1">
    <citation type="submission" date="2014-12" db="EMBL/GenBank/DDBJ databases">
        <title>Genome sequencing of Photobacterium gaetbulicola AD005a.</title>
        <authorList>
            <person name="Adrian T.G.S."/>
            <person name="Chan K.G."/>
        </authorList>
    </citation>
    <scope>NUCLEOTIDE SEQUENCE [LARGE SCALE GENOMIC DNA]</scope>
    <source>
        <strain evidence="2 3">AD005a</strain>
    </source>
</reference>
<dbReference type="EMBL" id="JWLZ01000054">
    <property type="protein sequence ID" value="KHT64703.1"/>
    <property type="molecule type" value="Genomic_DNA"/>
</dbReference>
<dbReference type="Pfam" id="PF00583">
    <property type="entry name" value="Acetyltransf_1"/>
    <property type="match status" value="1"/>
</dbReference>
<feature type="domain" description="N-acetyltransferase" evidence="1">
    <location>
        <begin position="1"/>
        <end position="139"/>
    </location>
</feature>
<gene>
    <name evidence="2" type="ORF">RJ45_05045</name>
</gene>
<evidence type="ECO:0000313" key="3">
    <source>
        <dbReference type="Proteomes" id="UP000031278"/>
    </source>
</evidence>